<reference evidence="1 2" key="1">
    <citation type="submission" date="2019-03" db="EMBL/GenBank/DDBJ databases">
        <title>Genomic Encyclopedia of Type Strains, Phase IV (KMG-IV): sequencing the most valuable type-strain genomes for metagenomic binning, comparative biology and taxonomic classification.</title>
        <authorList>
            <person name="Goeker M."/>
        </authorList>
    </citation>
    <scope>NUCLEOTIDE SEQUENCE [LARGE SCALE GENOMIC DNA]</scope>
    <source>
        <strain evidence="1 2">DSM 22958</strain>
    </source>
</reference>
<accession>A0A4R2GUW7</accession>
<dbReference type="EMBL" id="SLWL01000004">
    <property type="protein sequence ID" value="TCO14275.1"/>
    <property type="molecule type" value="Genomic_DNA"/>
</dbReference>
<dbReference type="AlphaFoldDB" id="A0A4R2GUW7"/>
<sequence length="32" mass="3416">MLMLATLGAALARFNGELPDGVGIGYLNENYM</sequence>
<comment type="caution">
    <text evidence="1">The sequence shown here is derived from an EMBL/GenBank/DDBJ whole genome shotgun (WGS) entry which is preliminary data.</text>
</comment>
<proteinExistence type="predicted"/>
<organism evidence="1 2">
    <name type="scientific">Camelimonas lactis</name>
    <dbReference type="NCBI Taxonomy" id="659006"/>
    <lineage>
        <taxon>Bacteria</taxon>
        <taxon>Pseudomonadati</taxon>
        <taxon>Pseudomonadota</taxon>
        <taxon>Alphaproteobacteria</taxon>
        <taxon>Hyphomicrobiales</taxon>
        <taxon>Chelatococcaceae</taxon>
        <taxon>Camelimonas</taxon>
    </lineage>
</organism>
<gene>
    <name evidence="1" type="ORF">EV666_104228</name>
</gene>
<dbReference type="Proteomes" id="UP000294881">
    <property type="component" value="Unassembled WGS sequence"/>
</dbReference>
<evidence type="ECO:0000313" key="1">
    <source>
        <dbReference type="EMBL" id="TCO14275.1"/>
    </source>
</evidence>
<keyword evidence="2" id="KW-1185">Reference proteome</keyword>
<name>A0A4R2GUW7_9HYPH</name>
<protein>
    <submittedName>
        <fullName evidence="1">Uncharacterized protein</fullName>
    </submittedName>
</protein>
<evidence type="ECO:0000313" key="2">
    <source>
        <dbReference type="Proteomes" id="UP000294881"/>
    </source>
</evidence>